<comment type="caution">
    <text evidence="4">The sequence shown here is derived from an EMBL/GenBank/DDBJ whole genome shotgun (WGS) entry which is preliminary data.</text>
</comment>
<evidence type="ECO:0000313" key="4">
    <source>
        <dbReference type="EMBL" id="KAH9330741.1"/>
    </source>
</evidence>
<dbReference type="PANTHER" id="PTHR31301:SF206">
    <property type="entry name" value="LOB DOMAIN-CONTAINING PROTEIN 1"/>
    <property type="match status" value="1"/>
</dbReference>
<feature type="non-terminal residue" evidence="4">
    <location>
        <position position="109"/>
    </location>
</feature>
<feature type="coiled-coil region" evidence="2">
    <location>
        <begin position="53"/>
        <end position="80"/>
    </location>
</feature>
<evidence type="ECO:0000256" key="1">
    <source>
        <dbReference type="ARBA" id="ARBA00005474"/>
    </source>
</evidence>
<feature type="domain" description="LOB" evidence="3">
    <location>
        <begin position="1"/>
        <end position="74"/>
    </location>
</feature>
<evidence type="ECO:0000256" key="2">
    <source>
        <dbReference type="SAM" id="Coils"/>
    </source>
</evidence>
<dbReference type="InterPro" id="IPR004883">
    <property type="entry name" value="LOB"/>
</dbReference>
<dbReference type="PROSITE" id="PS50891">
    <property type="entry name" value="LOB"/>
    <property type="match status" value="1"/>
</dbReference>
<accession>A0AA38LNT5</accession>
<dbReference type="PANTHER" id="PTHR31301">
    <property type="entry name" value="LOB DOMAIN-CONTAINING PROTEIN 4-RELATED"/>
    <property type="match status" value="1"/>
</dbReference>
<feature type="non-terminal residue" evidence="4">
    <location>
        <position position="1"/>
    </location>
</feature>
<dbReference type="AlphaFoldDB" id="A0AA38LNT5"/>
<dbReference type="Pfam" id="PF03195">
    <property type="entry name" value="LOB"/>
    <property type="match status" value="1"/>
</dbReference>
<evidence type="ECO:0000259" key="3">
    <source>
        <dbReference type="PROSITE" id="PS50891"/>
    </source>
</evidence>
<dbReference type="EMBL" id="JAHRHJ020000001">
    <property type="protein sequence ID" value="KAH9330741.1"/>
    <property type="molecule type" value="Genomic_DNA"/>
</dbReference>
<proteinExistence type="inferred from homology"/>
<keyword evidence="5" id="KW-1185">Reference proteome</keyword>
<dbReference type="Proteomes" id="UP000824469">
    <property type="component" value="Unassembled WGS sequence"/>
</dbReference>
<gene>
    <name evidence="4" type="ORF">KI387_002849</name>
</gene>
<protein>
    <recommendedName>
        <fullName evidence="3">LOB domain-containing protein</fullName>
    </recommendedName>
</protein>
<dbReference type="OMA" id="ENQFAAT"/>
<organism evidence="4 5">
    <name type="scientific">Taxus chinensis</name>
    <name type="common">Chinese yew</name>
    <name type="synonym">Taxus wallichiana var. chinensis</name>
    <dbReference type="NCBI Taxonomy" id="29808"/>
    <lineage>
        <taxon>Eukaryota</taxon>
        <taxon>Viridiplantae</taxon>
        <taxon>Streptophyta</taxon>
        <taxon>Embryophyta</taxon>
        <taxon>Tracheophyta</taxon>
        <taxon>Spermatophyta</taxon>
        <taxon>Pinopsida</taxon>
        <taxon>Pinidae</taxon>
        <taxon>Conifers II</taxon>
        <taxon>Cupressales</taxon>
        <taxon>Taxaceae</taxon>
        <taxon>Taxus</taxon>
    </lineage>
</organism>
<keyword evidence="2" id="KW-0175">Coiled coil</keyword>
<name>A0AA38LNT5_TAXCH</name>
<reference evidence="4 5" key="1">
    <citation type="journal article" date="2021" name="Nat. Plants">
        <title>The Taxus genome provides insights into paclitaxel biosynthesis.</title>
        <authorList>
            <person name="Xiong X."/>
            <person name="Gou J."/>
            <person name="Liao Q."/>
            <person name="Li Y."/>
            <person name="Zhou Q."/>
            <person name="Bi G."/>
            <person name="Li C."/>
            <person name="Du R."/>
            <person name="Wang X."/>
            <person name="Sun T."/>
            <person name="Guo L."/>
            <person name="Liang H."/>
            <person name="Lu P."/>
            <person name="Wu Y."/>
            <person name="Zhang Z."/>
            <person name="Ro D.K."/>
            <person name="Shang Y."/>
            <person name="Huang S."/>
            <person name="Yan J."/>
        </authorList>
    </citation>
    <scope>NUCLEOTIDE SEQUENCE [LARGE SCALE GENOMIC DNA]</scope>
    <source>
        <strain evidence="4">Ta-2019</strain>
    </source>
</reference>
<sequence>HEPDKFAMVHRVFGTGNVIKMLQESERANAVNSIVYEARARFKDPVHGTASVIHQLNQKVTELENQFAATREELINMRCDIDKLILLGTGQEYAQGFPSRTYIPSQQIE</sequence>
<evidence type="ECO:0000313" key="5">
    <source>
        <dbReference type="Proteomes" id="UP000824469"/>
    </source>
</evidence>
<comment type="similarity">
    <text evidence="1">Belongs to the LOB domain-containing protein family.</text>
</comment>